<dbReference type="PROSITE" id="PS50290">
    <property type="entry name" value="PI3_4_KINASE_3"/>
    <property type="match status" value="1"/>
</dbReference>
<keyword evidence="9" id="KW-0067">ATP-binding</keyword>
<dbReference type="GO" id="GO:0006281">
    <property type="term" value="P:DNA repair"/>
    <property type="evidence" value="ECO:0007669"/>
    <property type="project" value="UniProtKB-KW"/>
</dbReference>
<feature type="domain" description="FAT" evidence="16">
    <location>
        <begin position="1386"/>
        <end position="2060"/>
    </location>
</feature>
<dbReference type="InterPro" id="IPR011009">
    <property type="entry name" value="Kinase-like_dom_sf"/>
</dbReference>
<dbReference type="Pfam" id="PF02259">
    <property type="entry name" value="FAT"/>
    <property type="match status" value="1"/>
</dbReference>
<comment type="catalytic activity">
    <reaction evidence="13">
        <text>L-seryl-[protein] + ATP = O-phospho-L-seryl-[protein] + ADP + H(+)</text>
        <dbReference type="Rhea" id="RHEA:17989"/>
        <dbReference type="Rhea" id="RHEA-COMP:9863"/>
        <dbReference type="Rhea" id="RHEA-COMP:11604"/>
        <dbReference type="ChEBI" id="CHEBI:15378"/>
        <dbReference type="ChEBI" id="CHEBI:29999"/>
        <dbReference type="ChEBI" id="CHEBI:30616"/>
        <dbReference type="ChEBI" id="CHEBI:83421"/>
        <dbReference type="ChEBI" id="CHEBI:456216"/>
        <dbReference type="EC" id="2.7.11.1"/>
    </reaction>
</comment>
<dbReference type="PROSITE" id="PS51189">
    <property type="entry name" value="FAT"/>
    <property type="match status" value="1"/>
</dbReference>
<proteinExistence type="inferred from homology"/>
<dbReference type="Gene3D" id="1.10.1070.11">
    <property type="entry name" value="Phosphatidylinositol 3-/4-kinase, catalytic domain"/>
    <property type="match status" value="1"/>
</dbReference>
<dbReference type="Pfam" id="PF25030">
    <property type="entry name" value="M-HEAT_ATR"/>
    <property type="match status" value="1"/>
</dbReference>
<dbReference type="InterPro" id="IPR014009">
    <property type="entry name" value="PIK_FAT"/>
</dbReference>
<evidence type="ECO:0000256" key="1">
    <source>
        <dbReference type="ARBA" id="ARBA00004123"/>
    </source>
</evidence>
<dbReference type="InterPro" id="IPR016024">
    <property type="entry name" value="ARM-type_fold"/>
</dbReference>
<dbReference type="GO" id="GO:0000723">
    <property type="term" value="P:telomere maintenance"/>
    <property type="evidence" value="ECO:0007669"/>
    <property type="project" value="TreeGrafter"/>
</dbReference>
<dbReference type="Pfam" id="PF08064">
    <property type="entry name" value="UME"/>
    <property type="match status" value="1"/>
</dbReference>
<sequence>MAKRGGDISVESESSERKRLRNEGPASLEWTTPHVSEDRQCADAVANLLQANQFEPVPRCMDVAVQLVQGLKQLQLFNTPYARQSFDDLYGSVLDYVGKVIDQIKQIDAATRILDNSDDSTLEMFSGVYQYLIEVIARHTENLDKHSSVLRVPTDRELGLLTLPLAVEHHRSKGGVAANTGLLLSPAASLFPTLAGSTCQSIFVPSAGASLVATLMTEGVYSDKYVAWLQSIYAWCLSKVATLEMRLAAWSMFPIFCLHMERRGKDGYAAVLDSVRVTIDDPPQLLELVSSTVGYLACARAGCLRLKSTRSNKGSGSESIVAGLLQGVSAKDRPSSNDQSSCSSADRPIYCAVCASTDEQTGDSRKSPDAFSPAPKTVSLSGWLSYWFIVSSRQNESTSIQFLRGVCRFVRHAPPEDVGLKASPLGQGTVRRLTSSSREVRLAATDAVLAYSQTSPLDSEKIVEIKRVNRAETMRTLARLAQDIQEPSIIEETLQLVAGGVGCACDLQEGTLGVVLPFLVDYYCRDNIFLRAVAMEQLLYVAQEHGISLAQLLSAFAGSISCTLASTLAQRSPRSFVHCMQILETTPNQFLRQHQDTILPHLVASGNEAALRNVAEILDVQLPVLCVNQAPVVFVKIFLMDDQLMHQAMLRFVRLISVGSGMDADQVEVNIPSLLRSCSVKLIFNLILSLGEDDGVLRRRARSALLTVQNILASASADAKQGVSTIVQRSVDNLKDIAKGQSPRSGGDIQQQQQVLSSELADFLSQHILGVLAYVNELLRDSEPSSSSGKMADVVAYHQQQRRRMVLRAIGELAILLGPRSLPFAPNIVASLTPPLDGPLAAAALRAWEIVAENLSHTMLSADQLNLLIVPLLTTFATCDEATRRGAASAINRVIKLHRPAVTQNFARLCPIPDDPLLADSYSVMHCLKLTQELQDQTSHLTRLLKTKDATVVMCAANELCSLIRKNESVFGKWKLKLSPGYSASLSTQESESAAHSSDSESNATLVVHAVEALKAACGVGGQLGEMAAASCAACLAAIGSIGGQALSEAGRERLNSGGPAPSSSTVPFFNVHDEEEQMDMVFRLIIDHLSLAFASAPSPGVQMCAAYTIQELLRHVGFTKDLLYADAEDIDAAPMATARAGRRRRDVQKRPQLTAHEQWLCAMWSAMPPDVVEVIKPLLDTKYAIQQSNRPTADAQQPRTPCVWRSANHMAWLRMLVVELTNALPSIPAYSVFKLCSSVVKEGSVEMLLFLLPQVAYQYCLLAAKGSRRTANVIVVNDDDDDVSIEDASTRDHASLKDVAASILGEEIRVVFSSDADRVLMPGDQWRMCKETALDLLDSLSSHLREKQESRTSNKRGVRSDAKVANATSEEQAILSLVDSISSQLVAQAAVSCSQYERAMLHTELALRVSSAGSFPTLFGNVDDAVVAAVMELYFSMGDADGVAGAASCRKHMDLNLSVRKYEIEGNWSHALIGHESLLRSQPDSEECQRGWISCLQKMGQWEGAWAASKELFRTEPSKDSERQLNTACFAAAWRLGKWDWVSSAIGEREEHQHRMAVGSQDLLSSFDALNSALLLRISGGDGGDMCGLNLLPRLRASMMPGHSTAGGIPKCSIENMCGLALRAVGRGIAETATFRKQALARAYATASAPDAQNEIHAHMLGDIALLVKYLGGANNVDQTPGHLPSMLGSLAEQWRARVSYLPPVYSVQEPVLALHTQLYDIVLNQYIRQVPDSDARACTEIVMRQMVSTHLQAAQLARLAGFRATALGILTHAELTCAAKPALLAPLQIEHAQILWDEGHASDAMSAISRVADGLWAKLRSQYEDDNGAEGTLAAGTVPMSSSSQAIEVGASSFLDVYDTKAAFAKAALYLSIWQEVTNSVSTGVLQLRYERILRVQESDKAHYGFGHFYDNMFSLLSDKDLSKGSKVQQENRLLQVGSLQYYIVRHYSRSVIYSPRYLFQALPRLLTVWLDFGTNILQPVDAKNVRLVDRYKSCNRIMVNMSRRLPSYHFLVVLSQLVSRICHTNDEVLAILESIILRVLEHYPQQTLWQLMGVQRSTYTARSERCNAVLAKARASQGAELKGGRGRSRNVSIGALIQQASRLTDMLLGMCNAVPPARTVTTMRMSKDFKQLLNSAPLDIIVPLERCLVPTLPDAYGGIEYELALSARHEGTDAGSSVDGAKVSAQAMSERAMLHQPFASDLPTISSFGDEIEVMSSLQRPKKIVMHGSDGRAYSFLCKPKDDLRKDARLMEFNSMINQLLRSNTQTQKRGLHIRTYAVVPLNEECGLIQWVDNTAGLRQIIMKLYKARGVQISVPQIKALLDKKSPGPAVVFTESLLPLFPSVFHEWFLQSFPDPPRWLESRTNFTRSAAVMSMVGYILGLGDRHCENILLDENTGNVLHVDFNCLFEKGMTLEKPEKVPFRLTHNMVDAMGVTGYEGTFRKTCEMTLSVLREHRDGLMSVLESFLHDPLVEWNKRATRGNRVMSAKEMAGAQPNEQASRCLHTIKRKLQGILQGAIPMSVEGQVNELIREATDPMRLFSMYIGWAAYM</sequence>
<organism evidence="18 19">
    <name type="scientific">Coemansia aciculifera</name>
    <dbReference type="NCBI Taxonomy" id="417176"/>
    <lineage>
        <taxon>Eukaryota</taxon>
        <taxon>Fungi</taxon>
        <taxon>Fungi incertae sedis</taxon>
        <taxon>Zoopagomycota</taxon>
        <taxon>Kickxellomycotina</taxon>
        <taxon>Kickxellomycetes</taxon>
        <taxon>Kickxellales</taxon>
        <taxon>Kickxellaceae</taxon>
        <taxon>Coemansia</taxon>
    </lineage>
</organism>
<evidence type="ECO:0000256" key="3">
    <source>
        <dbReference type="ARBA" id="ARBA00012513"/>
    </source>
</evidence>
<dbReference type="GO" id="GO:0000077">
    <property type="term" value="P:DNA damage checkpoint signaling"/>
    <property type="evidence" value="ECO:0007669"/>
    <property type="project" value="TreeGrafter"/>
</dbReference>
<evidence type="ECO:0000256" key="5">
    <source>
        <dbReference type="ARBA" id="ARBA00022679"/>
    </source>
</evidence>
<comment type="similarity">
    <text evidence="2">Belongs to the PI3/PI4-kinase family. ATM subfamily.</text>
</comment>
<dbReference type="InterPro" id="IPR003151">
    <property type="entry name" value="PIK-rel_kinase_FAT"/>
</dbReference>
<dbReference type="EC" id="2.7.11.1" evidence="3"/>
<dbReference type="InterPro" id="IPR050517">
    <property type="entry name" value="DDR_Repair_Kinase"/>
</dbReference>
<dbReference type="Gene3D" id="3.30.1010.10">
    <property type="entry name" value="Phosphatidylinositol 3-kinase Catalytic Subunit, Chain A, domain 4"/>
    <property type="match status" value="1"/>
</dbReference>
<keyword evidence="11" id="KW-0539">Nucleus</keyword>
<dbReference type="InterPro" id="IPR036940">
    <property type="entry name" value="PI3/4_kinase_cat_sf"/>
</dbReference>
<evidence type="ECO:0000256" key="4">
    <source>
        <dbReference type="ARBA" id="ARBA00022527"/>
    </source>
</evidence>
<feature type="domain" description="PI3K/PI4K catalytic" evidence="15">
    <location>
        <begin position="2211"/>
        <end position="2521"/>
    </location>
</feature>
<evidence type="ECO:0000259" key="16">
    <source>
        <dbReference type="PROSITE" id="PS51189"/>
    </source>
</evidence>
<evidence type="ECO:0000313" key="19">
    <source>
        <dbReference type="Proteomes" id="UP001140074"/>
    </source>
</evidence>
<dbReference type="InterPro" id="IPR057564">
    <property type="entry name" value="HEAT_ATR"/>
</dbReference>
<evidence type="ECO:0000256" key="14">
    <source>
        <dbReference type="SAM" id="MobiDB-lite"/>
    </source>
</evidence>
<evidence type="ECO:0000256" key="13">
    <source>
        <dbReference type="ARBA" id="ARBA00048679"/>
    </source>
</evidence>
<dbReference type="SUPFAM" id="SSF56112">
    <property type="entry name" value="Protein kinase-like (PK-like)"/>
    <property type="match status" value="1"/>
</dbReference>
<dbReference type="SUPFAM" id="SSF48371">
    <property type="entry name" value="ARM repeat"/>
    <property type="match status" value="1"/>
</dbReference>
<dbReference type="Pfam" id="PF23593">
    <property type="entry name" value="HEAT_ATR"/>
    <property type="match status" value="1"/>
</dbReference>
<comment type="caution">
    <text evidence="18">The sequence shown here is derived from an EMBL/GenBank/DDBJ whole genome shotgun (WGS) entry which is preliminary data.</text>
</comment>
<dbReference type="Pfam" id="PF00454">
    <property type="entry name" value="PI3_PI4_kinase"/>
    <property type="match status" value="1"/>
</dbReference>
<dbReference type="PROSITE" id="PS00916">
    <property type="entry name" value="PI3_4_KINASE_2"/>
    <property type="match status" value="1"/>
</dbReference>
<evidence type="ECO:0000256" key="11">
    <source>
        <dbReference type="ARBA" id="ARBA00023242"/>
    </source>
</evidence>
<evidence type="ECO:0000256" key="7">
    <source>
        <dbReference type="ARBA" id="ARBA00022763"/>
    </source>
</evidence>
<keyword evidence="5" id="KW-0808">Transferase</keyword>
<dbReference type="EMBL" id="JANBUY010000257">
    <property type="protein sequence ID" value="KAJ2860963.1"/>
    <property type="molecule type" value="Genomic_DNA"/>
</dbReference>
<name>A0A9W8IMT1_9FUNG</name>
<evidence type="ECO:0000259" key="17">
    <source>
        <dbReference type="PROSITE" id="PS51190"/>
    </source>
</evidence>
<dbReference type="GO" id="GO:0004674">
    <property type="term" value="F:protein serine/threonine kinase activity"/>
    <property type="evidence" value="ECO:0007669"/>
    <property type="project" value="UniProtKB-KW"/>
</dbReference>
<dbReference type="SMART" id="SM00146">
    <property type="entry name" value="PI3Kc"/>
    <property type="match status" value="1"/>
</dbReference>
<feature type="region of interest" description="Disordered" evidence="14">
    <location>
        <begin position="1"/>
        <end position="33"/>
    </location>
</feature>
<dbReference type="Proteomes" id="UP001140074">
    <property type="component" value="Unassembled WGS sequence"/>
</dbReference>
<dbReference type="InterPro" id="IPR003152">
    <property type="entry name" value="FATC_dom"/>
</dbReference>
<gene>
    <name evidence="18" type="ORF">GGH94_005203</name>
</gene>
<evidence type="ECO:0000256" key="9">
    <source>
        <dbReference type="ARBA" id="ARBA00022840"/>
    </source>
</evidence>
<evidence type="ECO:0000259" key="15">
    <source>
        <dbReference type="PROSITE" id="PS50290"/>
    </source>
</evidence>
<evidence type="ECO:0000256" key="12">
    <source>
        <dbReference type="ARBA" id="ARBA00047899"/>
    </source>
</evidence>
<reference evidence="18" key="1">
    <citation type="submission" date="2022-07" db="EMBL/GenBank/DDBJ databases">
        <title>Phylogenomic reconstructions and comparative analyses of Kickxellomycotina fungi.</title>
        <authorList>
            <person name="Reynolds N.K."/>
            <person name="Stajich J.E."/>
            <person name="Barry K."/>
            <person name="Grigoriev I.V."/>
            <person name="Crous P."/>
            <person name="Smith M.E."/>
        </authorList>
    </citation>
    <scope>NUCLEOTIDE SEQUENCE</scope>
    <source>
        <strain evidence="18">RSA 476</strain>
    </source>
</reference>
<dbReference type="InterPro" id="IPR012993">
    <property type="entry name" value="UME"/>
</dbReference>
<dbReference type="InterPro" id="IPR000403">
    <property type="entry name" value="PI3/4_kinase_cat_dom"/>
</dbReference>
<protein>
    <recommendedName>
        <fullName evidence="3">non-specific serine/threonine protein kinase</fullName>
        <ecNumber evidence="3">2.7.11.1</ecNumber>
    </recommendedName>
</protein>
<dbReference type="InterPro" id="IPR018936">
    <property type="entry name" value="PI3/4_kinase_CS"/>
</dbReference>
<evidence type="ECO:0000256" key="8">
    <source>
        <dbReference type="ARBA" id="ARBA00022777"/>
    </source>
</evidence>
<evidence type="ECO:0000256" key="10">
    <source>
        <dbReference type="ARBA" id="ARBA00023204"/>
    </source>
</evidence>
<keyword evidence="4" id="KW-0723">Serine/threonine-protein kinase</keyword>
<keyword evidence="6" id="KW-0547">Nucleotide-binding</keyword>
<dbReference type="CDD" id="cd00892">
    <property type="entry name" value="PIKKc_ATR"/>
    <property type="match status" value="1"/>
</dbReference>
<dbReference type="PANTHER" id="PTHR11139:SF125">
    <property type="entry name" value="SERINE_THREONINE-PROTEIN KINASE MEC1"/>
    <property type="match status" value="1"/>
</dbReference>
<dbReference type="SMART" id="SM01343">
    <property type="entry name" value="FATC"/>
    <property type="match status" value="1"/>
</dbReference>
<comment type="catalytic activity">
    <reaction evidence="12">
        <text>L-threonyl-[protein] + ATP = O-phospho-L-threonyl-[protein] + ADP + H(+)</text>
        <dbReference type="Rhea" id="RHEA:46608"/>
        <dbReference type="Rhea" id="RHEA-COMP:11060"/>
        <dbReference type="Rhea" id="RHEA-COMP:11605"/>
        <dbReference type="ChEBI" id="CHEBI:15378"/>
        <dbReference type="ChEBI" id="CHEBI:30013"/>
        <dbReference type="ChEBI" id="CHEBI:30616"/>
        <dbReference type="ChEBI" id="CHEBI:61977"/>
        <dbReference type="ChEBI" id="CHEBI:456216"/>
        <dbReference type="EC" id="2.7.11.1"/>
    </reaction>
</comment>
<keyword evidence="19" id="KW-1185">Reference proteome</keyword>
<dbReference type="GO" id="GO:0005694">
    <property type="term" value="C:chromosome"/>
    <property type="evidence" value="ECO:0007669"/>
    <property type="project" value="TreeGrafter"/>
</dbReference>
<accession>A0A9W8IMT1</accession>
<evidence type="ECO:0000313" key="18">
    <source>
        <dbReference type="EMBL" id="KAJ2860963.1"/>
    </source>
</evidence>
<feature type="domain" description="FATC" evidence="17">
    <location>
        <begin position="2521"/>
        <end position="2553"/>
    </location>
</feature>
<keyword evidence="8" id="KW-0418">Kinase</keyword>
<dbReference type="PROSITE" id="PS51190">
    <property type="entry name" value="FATC"/>
    <property type="match status" value="1"/>
</dbReference>
<evidence type="ECO:0000256" key="6">
    <source>
        <dbReference type="ARBA" id="ARBA00022741"/>
    </source>
</evidence>
<keyword evidence="7" id="KW-0227">DNA damage</keyword>
<dbReference type="GO" id="GO:0005524">
    <property type="term" value="F:ATP binding"/>
    <property type="evidence" value="ECO:0007669"/>
    <property type="project" value="UniProtKB-KW"/>
</dbReference>
<evidence type="ECO:0000256" key="2">
    <source>
        <dbReference type="ARBA" id="ARBA00010769"/>
    </source>
</evidence>
<comment type="subcellular location">
    <subcellularLocation>
        <location evidence="1">Nucleus</location>
    </subcellularLocation>
</comment>
<dbReference type="InterPro" id="IPR056802">
    <property type="entry name" value="ATR-like_M-HEAT"/>
</dbReference>
<dbReference type="PANTHER" id="PTHR11139">
    <property type="entry name" value="ATAXIA TELANGIECTASIA MUTATED ATM -RELATED"/>
    <property type="match status" value="1"/>
</dbReference>
<dbReference type="Pfam" id="PF02260">
    <property type="entry name" value="FATC"/>
    <property type="match status" value="1"/>
</dbReference>
<dbReference type="GO" id="GO:0005634">
    <property type="term" value="C:nucleus"/>
    <property type="evidence" value="ECO:0007669"/>
    <property type="project" value="UniProtKB-SubCell"/>
</dbReference>
<keyword evidence="10" id="KW-0234">DNA repair</keyword>